<evidence type="ECO:0000313" key="1">
    <source>
        <dbReference type="EMBL" id="GBP60441.1"/>
    </source>
</evidence>
<comment type="caution">
    <text evidence="1">The sequence shown here is derived from an EMBL/GenBank/DDBJ whole genome shotgun (WGS) entry which is preliminary data.</text>
</comment>
<dbReference type="Proteomes" id="UP000299102">
    <property type="component" value="Unassembled WGS sequence"/>
</dbReference>
<sequence>MNAPRDPEPSHVVGVIKHLCRLCNSSNGWHVRTALTTCISNKGISGVKTLAGAGAGRAGRALGGAGGGGRRAVD</sequence>
<accession>A0A4C1X9F2</accession>
<name>A0A4C1X9F2_EUMVA</name>
<proteinExistence type="predicted"/>
<dbReference type="EMBL" id="BGZK01000787">
    <property type="protein sequence ID" value="GBP60441.1"/>
    <property type="molecule type" value="Genomic_DNA"/>
</dbReference>
<protein>
    <submittedName>
        <fullName evidence="1">Uncharacterized protein</fullName>
    </submittedName>
</protein>
<reference evidence="1 2" key="1">
    <citation type="journal article" date="2019" name="Commun. Biol.">
        <title>The bagworm genome reveals a unique fibroin gene that provides high tensile strength.</title>
        <authorList>
            <person name="Kono N."/>
            <person name="Nakamura H."/>
            <person name="Ohtoshi R."/>
            <person name="Tomita M."/>
            <person name="Numata K."/>
            <person name="Arakawa K."/>
        </authorList>
    </citation>
    <scope>NUCLEOTIDE SEQUENCE [LARGE SCALE GENOMIC DNA]</scope>
</reference>
<keyword evidence="2" id="KW-1185">Reference proteome</keyword>
<evidence type="ECO:0000313" key="2">
    <source>
        <dbReference type="Proteomes" id="UP000299102"/>
    </source>
</evidence>
<dbReference type="AlphaFoldDB" id="A0A4C1X9F2"/>
<organism evidence="1 2">
    <name type="scientific">Eumeta variegata</name>
    <name type="common">Bagworm moth</name>
    <name type="synonym">Eumeta japonica</name>
    <dbReference type="NCBI Taxonomy" id="151549"/>
    <lineage>
        <taxon>Eukaryota</taxon>
        <taxon>Metazoa</taxon>
        <taxon>Ecdysozoa</taxon>
        <taxon>Arthropoda</taxon>
        <taxon>Hexapoda</taxon>
        <taxon>Insecta</taxon>
        <taxon>Pterygota</taxon>
        <taxon>Neoptera</taxon>
        <taxon>Endopterygota</taxon>
        <taxon>Lepidoptera</taxon>
        <taxon>Glossata</taxon>
        <taxon>Ditrysia</taxon>
        <taxon>Tineoidea</taxon>
        <taxon>Psychidae</taxon>
        <taxon>Oiketicinae</taxon>
        <taxon>Eumeta</taxon>
    </lineage>
</organism>
<gene>
    <name evidence="1" type="ORF">EVAR_98338_1</name>
</gene>